<evidence type="ECO:0000313" key="2">
    <source>
        <dbReference type="Proteomes" id="UP000005950"/>
    </source>
</evidence>
<name>B9Y7U9_9FIRM</name>
<accession>B9Y7U9</accession>
<evidence type="ECO:0000313" key="1">
    <source>
        <dbReference type="EMBL" id="EEF67917.1"/>
    </source>
</evidence>
<sequence length="62" mass="7165">MKNGLRFSFQSKSDMTFNFTSRETNKSERSEEDWYCFIPGKFLCLEKFSCEGGSDSANFGLQ</sequence>
<reference evidence="1 2" key="1">
    <citation type="submission" date="2008-12" db="EMBL/GenBank/DDBJ databases">
        <authorList>
            <person name="Fulton L."/>
            <person name="Clifton S."/>
            <person name="Fulton B."/>
            <person name="Xu J."/>
            <person name="Minx P."/>
            <person name="Pepin K.H."/>
            <person name="Johnson M."/>
            <person name="Bhonagiri V."/>
            <person name="Nash W.E."/>
            <person name="Mardis E.R."/>
            <person name="Wilson R.K."/>
        </authorList>
    </citation>
    <scope>NUCLEOTIDE SEQUENCE [LARGE SCALE GENOMIC DNA]</scope>
    <source>
        <strain evidence="1 2">DSM 12042</strain>
    </source>
</reference>
<proteinExistence type="predicted"/>
<comment type="caution">
    <text evidence="1">The sequence shown here is derived from an EMBL/GenBank/DDBJ whole genome shotgun (WGS) entry which is preliminary data.</text>
</comment>
<dbReference type="AlphaFoldDB" id="B9Y7U9"/>
<gene>
    <name evidence="1" type="ORF">HOLDEFILI_01894</name>
</gene>
<dbReference type="EMBL" id="ACCF01000107">
    <property type="protein sequence ID" value="EEF67917.1"/>
    <property type="molecule type" value="Genomic_DNA"/>
</dbReference>
<protein>
    <submittedName>
        <fullName evidence="1">Uncharacterized protein</fullName>
    </submittedName>
</protein>
<reference evidence="1 2" key="2">
    <citation type="submission" date="2009-02" db="EMBL/GenBank/DDBJ databases">
        <title>Draft genome sequence of Holdemania filiformis DSM 12042.</title>
        <authorList>
            <person name="Sudarsanam P."/>
            <person name="Ley R."/>
            <person name="Guruge J."/>
            <person name="Turnbaugh P.J."/>
            <person name="Mahowald M."/>
            <person name="Liep D."/>
            <person name="Gordon J."/>
        </authorList>
    </citation>
    <scope>NUCLEOTIDE SEQUENCE [LARGE SCALE GENOMIC DNA]</scope>
    <source>
        <strain evidence="1 2">DSM 12042</strain>
    </source>
</reference>
<organism evidence="1 2">
    <name type="scientific">Holdemania filiformis DSM 12042</name>
    <dbReference type="NCBI Taxonomy" id="545696"/>
    <lineage>
        <taxon>Bacteria</taxon>
        <taxon>Bacillati</taxon>
        <taxon>Bacillota</taxon>
        <taxon>Erysipelotrichia</taxon>
        <taxon>Erysipelotrichales</taxon>
        <taxon>Erysipelotrichaceae</taxon>
        <taxon>Holdemania</taxon>
    </lineage>
</organism>
<dbReference type="HOGENOM" id="CLU_2898087_0_0_9"/>
<dbReference type="Proteomes" id="UP000005950">
    <property type="component" value="Unassembled WGS sequence"/>
</dbReference>
<dbReference type="STRING" id="545696.HOLDEFILI_01894"/>